<keyword evidence="6" id="KW-1185">Reference proteome</keyword>
<evidence type="ECO:0000256" key="2">
    <source>
        <dbReference type="ARBA" id="ARBA00023239"/>
    </source>
</evidence>
<sequence>MSHPVTLTRNGRCGLITLFSPPVNALGQSVRSGLLKALAKALDDPRVTWILLQSGGRCFSAGADIKEFGKVSRAPLLPEVIDAIESSPKPVVAWLHGVSLGGGLELAMACHYRLAAPEARFGLPEVKLGLIPGAGGTQRLPRLIGLESALVMILSGEPVGAGQARERGLVDGIIERGHASEEVRVAMGAELARRGVRPTRERELVAASEAPLAWLAAQRKGVALPASGDLAPLKAVEALEAAVSRPFTAALARERELFLECLASPQRQAKVEAFLARGRDSRSFAAGARDATRGITA</sequence>
<keyword evidence="3" id="KW-0511">Multifunctional enzyme</keyword>
<dbReference type="InterPro" id="IPR001753">
    <property type="entry name" value="Enoyl-CoA_hydra/iso"/>
</dbReference>
<evidence type="ECO:0000313" key="5">
    <source>
        <dbReference type="EMBL" id="QTP56561.1"/>
    </source>
</evidence>
<name>A0ABX7W9F6_9GAMM</name>
<dbReference type="InterPro" id="IPR029045">
    <property type="entry name" value="ClpP/crotonase-like_dom_sf"/>
</dbReference>
<dbReference type="Pfam" id="PF00378">
    <property type="entry name" value="ECH_1"/>
    <property type="match status" value="1"/>
</dbReference>
<accession>A0ABX7W9F6</accession>
<dbReference type="SUPFAM" id="SSF52096">
    <property type="entry name" value="ClpP/crotonase"/>
    <property type="match status" value="1"/>
</dbReference>
<evidence type="ECO:0008006" key="7">
    <source>
        <dbReference type="Google" id="ProtNLM"/>
    </source>
</evidence>
<evidence type="ECO:0000256" key="3">
    <source>
        <dbReference type="ARBA" id="ARBA00023268"/>
    </source>
</evidence>
<dbReference type="EMBL" id="CP053381">
    <property type="protein sequence ID" value="QTP56561.1"/>
    <property type="molecule type" value="Genomic_DNA"/>
</dbReference>
<proteinExistence type="inferred from homology"/>
<gene>
    <name evidence="5" type="ORF">HNO51_18870</name>
</gene>
<evidence type="ECO:0000256" key="1">
    <source>
        <dbReference type="ARBA" id="ARBA00023235"/>
    </source>
</evidence>
<dbReference type="PROSITE" id="PS00166">
    <property type="entry name" value="ENOYL_COA_HYDRATASE"/>
    <property type="match status" value="1"/>
</dbReference>
<keyword evidence="2" id="KW-0456">Lyase</keyword>
<keyword evidence="1" id="KW-0413">Isomerase</keyword>
<organism evidence="5 6">
    <name type="scientific">Billgrantia sulfidoxydans</name>
    <dbReference type="NCBI Taxonomy" id="2733484"/>
    <lineage>
        <taxon>Bacteria</taxon>
        <taxon>Pseudomonadati</taxon>
        <taxon>Pseudomonadota</taxon>
        <taxon>Gammaproteobacteria</taxon>
        <taxon>Oceanospirillales</taxon>
        <taxon>Halomonadaceae</taxon>
        <taxon>Billgrantia</taxon>
    </lineage>
</organism>
<reference evidence="5 6" key="1">
    <citation type="journal article" date="2021" name="Front. Microbiol.">
        <title>Aerobic Denitrification and Heterotrophic Sulfur Oxidation in the Genus Halomonas Revealed by Six Novel Species Characterizations and Genome-Based Analysis.</title>
        <authorList>
            <person name="Wang L."/>
            <person name="Shao Z."/>
        </authorList>
    </citation>
    <scope>NUCLEOTIDE SEQUENCE [LARGE SCALE GENOMIC DNA]</scope>
    <source>
        <strain evidence="5 6">MCCC 1A11059</strain>
    </source>
</reference>
<protein>
    <recommendedName>
        <fullName evidence="7">Enoyl-CoA hydratase</fullName>
    </recommendedName>
</protein>
<dbReference type="RefSeq" id="WP_209538079.1">
    <property type="nucleotide sequence ID" value="NZ_CP053381.1"/>
</dbReference>
<comment type="similarity">
    <text evidence="4">Belongs to the enoyl-CoA hydratase/isomerase family.</text>
</comment>
<dbReference type="PANTHER" id="PTHR23309">
    <property type="entry name" value="3-HYDROXYACYL-COA DEHYROGENASE"/>
    <property type="match status" value="1"/>
</dbReference>
<dbReference type="Gene3D" id="3.90.226.10">
    <property type="entry name" value="2-enoyl-CoA Hydratase, Chain A, domain 1"/>
    <property type="match status" value="1"/>
</dbReference>
<dbReference type="CDD" id="cd06558">
    <property type="entry name" value="crotonase-like"/>
    <property type="match status" value="1"/>
</dbReference>
<evidence type="ECO:0000256" key="4">
    <source>
        <dbReference type="RuleBase" id="RU003707"/>
    </source>
</evidence>
<dbReference type="InterPro" id="IPR018376">
    <property type="entry name" value="Enoyl-CoA_hyd/isom_CS"/>
</dbReference>
<evidence type="ECO:0000313" key="6">
    <source>
        <dbReference type="Proteomes" id="UP000671868"/>
    </source>
</evidence>
<dbReference type="Proteomes" id="UP000671868">
    <property type="component" value="Chromosome"/>
</dbReference>